<dbReference type="InterPro" id="IPR024344">
    <property type="entry name" value="MDMPI_metal-binding"/>
</dbReference>
<dbReference type="GO" id="GO:0016853">
    <property type="term" value="F:isomerase activity"/>
    <property type="evidence" value="ECO:0007669"/>
    <property type="project" value="UniProtKB-KW"/>
</dbReference>
<keyword evidence="3" id="KW-0670">Pyruvate</keyword>
<feature type="region of interest" description="Disordered" evidence="1">
    <location>
        <begin position="211"/>
        <end position="235"/>
    </location>
</feature>
<organism evidence="3 4">
    <name type="scientific">Actinocorallia herbida</name>
    <dbReference type="NCBI Taxonomy" id="58109"/>
    <lineage>
        <taxon>Bacteria</taxon>
        <taxon>Bacillati</taxon>
        <taxon>Actinomycetota</taxon>
        <taxon>Actinomycetes</taxon>
        <taxon>Streptosporangiales</taxon>
        <taxon>Thermomonosporaceae</taxon>
        <taxon>Actinocorallia</taxon>
    </lineage>
</organism>
<dbReference type="Gene3D" id="1.20.120.450">
    <property type="entry name" value="dinb family like domain"/>
    <property type="match status" value="1"/>
</dbReference>
<dbReference type="NCBIfam" id="TIGR03083">
    <property type="entry name" value="maleylpyruvate isomerase family mycothiol-dependent enzyme"/>
    <property type="match status" value="1"/>
</dbReference>
<proteinExistence type="predicted"/>
<name>A0A3N1CSH9_9ACTN</name>
<dbReference type="InterPro" id="IPR017517">
    <property type="entry name" value="Maleyloyr_isom"/>
</dbReference>
<dbReference type="EMBL" id="RJKE01000001">
    <property type="protein sequence ID" value="ROO84124.1"/>
    <property type="molecule type" value="Genomic_DNA"/>
</dbReference>
<reference evidence="3 4" key="1">
    <citation type="submission" date="2018-11" db="EMBL/GenBank/DDBJ databases">
        <title>Sequencing the genomes of 1000 actinobacteria strains.</title>
        <authorList>
            <person name="Klenk H.-P."/>
        </authorList>
    </citation>
    <scope>NUCLEOTIDE SEQUENCE [LARGE SCALE GENOMIC DNA]</scope>
    <source>
        <strain evidence="3 4">DSM 44254</strain>
    </source>
</reference>
<keyword evidence="4" id="KW-1185">Reference proteome</keyword>
<keyword evidence="3" id="KW-0413">Isomerase</keyword>
<accession>A0A3N1CSH9</accession>
<sequence length="235" mass="25779">MHDWRAVLGEVVASQERLERTLAGLDEPALRAPSPLEGWTRGHVARHVARNADSYSRLLEWAATGVVTPQYPSAEARETEIEAGAHLPHAVLVADVRESAARLHALARALPDDRWDAPVAALGGWSHPAWYTLYRRWREVEVHHVDLAAGYTVEDWPRSYLRWELTESLPMLRGAVPYSRITATDPDLAVELGGPGPGLRAPASELLGWVTGRSPSPHAPVPPWPYPAATDGSKA</sequence>
<dbReference type="GO" id="GO:0046872">
    <property type="term" value="F:metal ion binding"/>
    <property type="evidence" value="ECO:0007669"/>
    <property type="project" value="InterPro"/>
</dbReference>
<feature type="compositionally biased region" description="Pro residues" evidence="1">
    <location>
        <begin position="217"/>
        <end position="226"/>
    </location>
</feature>
<evidence type="ECO:0000313" key="3">
    <source>
        <dbReference type="EMBL" id="ROO84124.1"/>
    </source>
</evidence>
<protein>
    <submittedName>
        <fullName evidence="3">Maleylpyruvate isomerase</fullName>
    </submittedName>
</protein>
<gene>
    <name evidence="3" type="ORF">EDD29_1641</name>
</gene>
<evidence type="ECO:0000313" key="4">
    <source>
        <dbReference type="Proteomes" id="UP000272400"/>
    </source>
</evidence>
<dbReference type="AlphaFoldDB" id="A0A3N1CSH9"/>
<dbReference type="InterPro" id="IPR034660">
    <property type="entry name" value="DinB/YfiT-like"/>
</dbReference>
<comment type="caution">
    <text evidence="3">The sequence shown here is derived from an EMBL/GenBank/DDBJ whole genome shotgun (WGS) entry which is preliminary data.</text>
</comment>
<feature type="domain" description="Mycothiol-dependent maleylpyruvate isomerase metal-binding" evidence="2">
    <location>
        <begin position="13"/>
        <end position="148"/>
    </location>
</feature>
<dbReference type="SUPFAM" id="SSF109854">
    <property type="entry name" value="DinB/YfiT-like putative metalloenzymes"/>
    <property type="match status" value="1"/>
</dbReference>
<dbReference type="Pfam" id="PF11716">
    <property type="entry name" value="MDMPI_N"/>
    <property type="match status" value="1"/>
</dbReference>
<dbReference type="RefSeq" id="WP_170201319.1">
    <property type="nucleotide sequence ID" value="NZ_RJKE01000001.1"/>
</dbReference>
<evidence type="ECO:0000256" key="1">
    <source>
        <dbReference type="SAM" id="MobiDB-lite"/>
    </source>
</evidence>
<dbReference type="Proteomes" id="UP000272400">
    <property type="component" value="Unassembled WGS sequence"/>
</dbReference>
<evidence type="ECO:0000259" key="2">
    <source>
        <dbReference type="Pfam" id="PF11716"/>
    </source>
</evidence>